<dbReference type="GO" id="GO:0034257">
    <property type="term" value="F:nicotinamide riboside transmembrane transporter activity"/>
    <property type="evidence" value="ECO:0007669"/>
    <property type="project" value="InterPro"/>
</dbReference>
<dbReference type="PANTHER" id="PTHR36122:SF2">
    <property type="entry name" value="NICOTINAMIDE RIBOSIDE TRANSPORTER PNUC"/>
    <property type="match status" value="1"/>
</dbReference>
<dbReference type="Pfam" id="PF04973">
    <property type="entry name" value="NMN_transporter"/>
    <property type="match status" value="1"/>
</dbReference>
<evidence type="ECO:0000256" key="7">
    <source>
        <dbReference type="ARBA" id="ARBA00022692"/>
    </source>
</evidence>
<keyword evidence="5" id="KW-0813">Transport</keyword>
<dbReference type="AlphaFoldDB" id="A0A3E0HIW0"/>
<feature type="transmembrane region" description="Helical" evidence="10">
    <location>
        <begin position="68"/>
        <end position="86"/>
    </location>
</feature>
<keyword evidence="7 10" id="KW-0812">Transmembrane</keyword>
<comment type="caution">
    <text evidence="11">The sequence shown here is derived from an EMBL/GenBank/DDBJ whole genome shotgun (WGS) entry which is preliminary data.</text>
</comment>
<evidence type="ECO:0000313" key="12">
    <source>
        <dbReference type="Proteomes" id="UP000256884"/>
    </source>
</evidence>
<evidence type="ECO:0000256" key="10">
    <source>
        <dbReference type="SAM" id="Phobius"/>
    </source>
</evidence>
<dbReference type="InterPro" id="IPR006419">
    <property type="entry name" value="NMN_transpt_PnuC"/>
</dbReference>
<comment type="similarity">
    <text evidence="3">Belongs to the nicotinamide ribonucleoside (NR) uptake permease (TC 4.B.1) family.</text>
</comment>
<keyword evidence="9 10" id="KW-0472">Membrane</keyword>
<dbReference type="OrthoDB" id="9791248at2"/>
<keyword evidence="12" id="KW-1185">Reference proteome</keyword>
<name>A0A3E0HIW0_9FLAO</name>
<proteinExistence type="inferred from homology"/>
<organism evidence="11 12">
    <name type="scientific">Tenacibaculum gallaicum</name>
    <dbReference type="NCBI Taxonomy" id="561505"/>
    <lineage>
        <taxon>Bacteria</taxon>
        <taxon>Pseudomonadati</taxon>
        <taxon>Bacteroidota</taxon>
        <taxon>Flavobacteriia</taxon>
        <taxon>Flavobacteriales</taxon>
        <taxon>Flavobacteriaceae</taxon>
        <taxon>Tenacibaculum</taxon>
    </lineage>
</organism>
<evidence type="ECO:0000256" key="6">
    <source>
        <dbReference type="ARBA" id="ARBA00022475"/>
    </source>
</evidence>
<feature type="transmembrane region" description="Helical" evidence="10">
    <location>
        <begin position="20"/>
        <end position="36"/>
    </location>
</feature>
<comment type="subcellular location">
    <subcellularLocation>
        <location evidence="2">Cell membrane</location>
        <topology evidence="2">Multi-pass membrane protein</topology>
    </subcellularLocation>
</comment>
<evidence type="ECO:0000256" key="2">
    <source>
        <dbReference type="ARBA" id="ARBA00004651"/>
    </source>
</evidence>
<evidence type="ECO:0000256" key="9">
    <source>
        <dbReference type="ARBA" id="ARBA00023136"/>
    </source>
</evidence>
<dbReference type="PANTHER" id="PTHR36122">
    <property type="entry name" value="NICOTINAMIDE RIBOSIDE TRANSPORTER PNUC"/>
    <property type="match status" value="1"/>
</dbReference>
<dbReference type="Proteomes" id="UP000256884">
    <property type="component" value="Unassembled WGS sequence"/>
</dbReference>
<protein>
    <recommendedName>
        <fullName evidence="4">Nicotinamide riboside transporter PnuC</fullName>
    </recommendedName>
</protein>
<feature type="transmembrane region" description="Helical" evidence="10">
    <location>
        <begin position="107"/>
        <end position="126"/>
    </location>
</feature>
<sequence>MSQLFDFLFGQYAEYNPIDVWLEIVAVIFGFLSVWYSKQNKIWVFPTGMISTAIFVYLLLKWELLGDMMINGYYFIMSVYGWYIWTRKVDATHVTPISRTTLKEKKQSVAIFITTLVFVYAVYTVFDKWTSWTAYVDTVTTAIFFVGMWLMAKRKIENWIYWIIGDIISVPLYFYKGFTFTSFQYLLFTFIAIAGYLAWKKHLHNTPSTL</sequence>
<keyword evidence="6" id="KW-1003">Cell membrane</keyword>
<evidence type="ECO:0000256" key="1">
    <source>
        <dbReference type="ARBA" id="ARBA00002672"/>
    </source>
</evidence>
<feature type="transmembrane region" description="Helical" evidence="10">
    <location>
        <begin position="43"/>
        <end position="62"/>
    </location>
</feature>
<evidence type="ECO:0000256" key="4">
    <source>
        <dbReference type="ARBA" id="ARBA00017522"/>
    </source>
</evidence>
<feature type="transmembrane region" description="Helical" evidence="10">
    <location>
        <begin position="132"/>
        <end position="152"/>
    </location>
</feature>
<dbReference type="NCBIfam" id="TIGR01528">
    <property type="entry name" value="NMN_trans_PnuC"/>
    <property type="match status" value="1"/>
</dbReference>
<dbReference type="RefSeq" id="WP_115901806.1">
    <property type="nucleotide sequence ID" value="NZ_QUNS01000008.1"/>
</dbReference>
<keyword evidence="8 10" id="KW-1133">Transmembrane helix</keyword>
<evidence type="ECO:0000256" key="3">
    <source>
        <dbReference type="ARBA" id="ARBA00006669"/>
    </source>
</evidence>
<comment type="function">
    <text evidence="1">Required for nicotinamide riboside transport across the inner membrane.</text>
</comment>
<dbReference type="EMBL" id="QUNS01000008">
    <property type="protein sequence ID" value="REH46332.1"/>
    <property type="molecule type" value="Genomic_DNA"/>
</dbReference>
<evidence type="ECO:0000313" key="11">
    <source>
        <dbReference type="EMBL" id="REH46332.1"/>
    </source>
</evidence>
<gene>
    <name evidence="11" type="ORF">C7448_1082</name>
</gene>
<feature type="transmembrane region" description="Helical" evidence="10">
    <location>
        <begin position="182"/>
        <end position="199"/>
    </location>
</feature>
<feature type="transmembrane region" description="Helical" evidence="10">
    <location>
        <begin position="159"/>
        <end position="176"/>
    </location>
</feature>
<evidence type="ECO:0000256" key="8">
    <source>
        <dbReference type="ARBA" id="ARBA00022989"/>
    </source>
</evidence>
<accession>A0A3E0HIW0</accession>
<evidence type="ECO:0000256" key="5">
    <source>
        <dbReference type="ARBA" id="ARBA00022448"/>
    </source>
</evidence>
<reference evidence="11 12" key="1">
    <citation type="submission" date="2018-08" db="EMBL/GenBank/DDBJ databases">
        <title>Genomic Encyclopedia of Type Strains, Phase IV (KMG-IV): sequencing the most valuable type-strain genomes for metagenomic binning, comparative biology and taxonomic classification.</title>
        <authorList>
            <person name="Goeker M."/>
        </authorList>
    </citation>
    <scope>NUCLEOTIDE SEQUENCE [LARGE SCALE GENOMIC DNA]</scope>
    <source>
        <strain evidence="11 12">DSM 18841</strain>
    </source>
</reference>
<dbReference type="GO" id="GO:0005886">
    <property type="term" value="C:plasma membrane"/>
    <property type="evidence" value="ECO:0007669"/>
    <property type="project" value="UniProtKB-SubCell"/>
</dbReference>